<dbReference type="OrthoDB" id="10001457at2"/>
<protein>
    <submittedName>
        <fullName evidence="1">Uncharacterized protein</fullName>
    </submittedName>
</protein>
<dbReference type="EMBL" id="FWYC01000014">
    <property type="protein sequence ID" value="SMD20419.1"/>
    <property type="molecule type" value="Genomic_DNA"/>
</dbReference>
<dbReference type="STRING" id="40571.SAMN05660733_05857"/>
<name>A0A1W2FEB7_9PSEU</name>
<gene>
    <name evidence="1" type="ORF">SAMN05660733_05857</name>
</gene>
<proteinExistence type="predicted"/>
<sequence length="130" mass="14289">MNSQRLAFLDDLEAELSAPSAGSQAAESGTGVAGRKIRHLAATLLASASFFTVSAGVAGAGTGSDVVASDCMKPDYKNYTHSKTCNFLDIQKFEYRYSYSPNQVLWCHVFWHYSFTCNTWYYIGTKEACN</sequence>
<keyword evidence="2" id="KW-1185">Reference proteome</keyword>
<evidence type="ECO:0000313" key="2">
    <source>
        <dbReference type="Proteomes" id="UP000192840"/>
    </source>
</evidence>
<organism evidence="1 2">
    <name type="scientific">Lentzea albidocapillata</name>
    <dbReference type="NCBI Taxonomy" id="40571"/>
    <lineage>
        <taxon>Bacteria</taxon>
        <taxon>Bacillati</taxon>
        <taxon>Actinomycetota</taxon>
        <taxon>Actinomycetes</taxon>
        <taxon>Pseudonocardiales</taxon>
        <taxon>Pseudonocardiaceae</taxon>
        <taxon>Lentzea</taxon>
    </lineage>
</organism>
<reference evidence="2" key="1">
    <citation type="submission" date="2017-04" db="EMBL/GenBank/DDBJ databases">
        <authorList>
            <person name="Varghese N."/>
            <person name="Submissions S."/>
        </authorList>
    </citation>
    <scope>NUCLEOTIDE SEQUENCE [LARGE SCALE GENOMIC DNA]</scope>
    <source>
        <strain evidence="2">DSM 44073</strain>
    </source>
</reference>
<dbReference type="AlphaFoldDB" id="A0A1W2FEB7"/>
<evidence type="ECO:0000313" key="1">
    <source>
        <dbReference type="EMBL" id="SMD20419.1"/>
    </source>
</evidence>
<accession>A0A1W2FEB7</accession>
<dbReference type="RefSeq" id="WP_144065584.1">
    <property type="nucleotide sequence ID" value="NZ_FWYC01000014.1"/>
</dbReference>
<dbReference type="Proteomes" id="UP000192840">
    <property type="component" value="Unassembled WGS sequence"/>
</dbReference>